<protein>
    <recommendedName>
        <fullName evidence="2">DUF3955 domain-containing protein</fullName>
    </recommendedName>
</protein>
<dbReference type="AlphaFoldDB" id="A0A249DZP9"/>
<dbReference type="Pfam" id="PF13127">
    <property type="entry name" value="DUF3955"/>
    <property type="match status" value="1"/>
</dbReference>
<sequence length="80" mass="9516">MCIGYLKNRKFLRLMWFLMLSFSILGWFVYALFSDKTSWVDTDGFLHEPLFGLIPISYFFALVAIMLALFDLALKFRKYN</sequence>
<dbReference type="OrthoDB" id="6194834at2"/>
<name>A0A249DZP9_9ENTR</name>
<dbReference type="EMBL" id="CP016303">
    <property type="protein sequence ID" value="ASX26725.1"/>
    <property type="molecule type" value="Genomic_DNA"/>
</dbReference>
<reference evidence="4" key="1">
    <citation type="submission" date="2016-06" db="EMBL/GenBank/DDBJ databases">
        <authorList>
            <person name="Chen W."/>
            <person name="Hasegawa D.K."/>
        </authorList>
    </citation>
    <scope>NUCLEOTIDE SEQUENCE [LARGE SCALE GENOMIC DNA]</scope>
    <source>
        <strain evidence="4">MEAM1</strain>
    </source>
</reference>
<keyword evidence="1" id="KW-0472">Membrane</keyword>
<keyword evidence="1" id="KW-1133">Transmembrane helix</keyword>
<gene>
    <name evidence="3" type="ORF">BA171_06775</name>
</gene>
<accession>A0A249DZP9</accession>
<keyword evidence="1" id="KW-0812">Transmembrane</keyword>
<dbReference type="InterPro" id="IPR025016">
    <property type="entry name" value="DUF3955"/>
</dbReference>
<organism evidence="3 4">
    <name type="scientific">Candidatus Hamiltonella defensa</name>
    <name type="common">Bemisia tabaci</name>
    <dbReference type="NCBI Taxonomy" id="672795"/>
    <lineage>
        <taxon>Bacteria</taxon>
        <taxon>Pseudomonadati</taxon>
        <taxon>Pseudomonadota</taxon>
        <taxon>Gammaproteobacteria</taxon>
        <taxon>Enterobacterales</taxon>
        <taxon>Enterobacteriaceae</taxon>
        <taxon>aphid secondary symbionts</taxon>
        <taxon>Candidatus Williamhamiltonella</taxon>
    </lineage>
</organism>
<evidence type="ECO:0000313" key="4">
    <source>
        <dbReference type="Proteomes" id="UP000216438"/>
    </source>
</evidence>
<feature type="domain" description="DUF3955" evidence="2">
    <location>
        <begin position="17"/>
        <end position="70"/>
    </location>
</feature>
<feature type="transmembrane region" description="Helical" evidence="1">
    <location>
        <begin position="12"/>
        <end position="33"/>
    </location>
</feature>
<evidence type="ECO:0000313" key="3">
    <source>
        <dbReference type="EMBL" id="ASX26725.1"/>
    </source>
</evidence>
<reference evidence="3 4" key="2">
    <citation type="submission" date="2017-09" db="EMBL/GenBank/DDBJ databases">
        <title>The genome of whitefly Bemisia tabaci, a global crop pest, provides novel insights into virus transmission, host adaptation and insecticide resistance.</title>
        <authorList>
            <person name="Kaur N."/>
            <person name="Kliot A."/>
            <person name="Pinheiro P.V."/>
            <person name="Luan J."/>
            <person name="Zheng Y."/>
            <person name="Liu W."/>
            <person name="Sun H."/>
            <person name="Yang X."/>
            <person name="Xu Y."/>
            <person name="Luo Y."/>
            <person name="Kruse A."/>
            <person name="Fisher T.W."/>
            <person name="Nelson D.R."/>
            <person name="Elimelech M."/>
            <person name="MacCoss M."/>
            <person name="Johnson R."/>
            <person name="Cohen E."/>
            <person name="Hunter W.B."/>
            <person name="Brown J.K."/>
            <person name="Jander G."/>
            <person name="Cilia M."/>
            <person name="Douglas A.E."/>
            <person name="Ghanim M."/>
            <person name="Simmons A.M."/>
            <person name="Wintermantel W.M."/>
            <person name="Ling K.-S."/>
            <person name="Fei Z."/>
        </authorList>
    </citation>
    <scope>NUCLEOTIDE SEQUENCE [LARGE SCALE GENOMIC DNA]</scope>
    <source>
        <strain evidence="3 4">MEAM1</strain>
    </source>
</reference>
<evidence type="ECO:0000259" key="2">
    <source>
        <dbReference type="Pfam" id="PF13127"/>
    </source>
</evidence>
<dbReference type="Proteomes" id="UP000216438">
    <property type="component" value="Chromosome"/>
</dbReference>
<feature type="transmembrane region" description="Helical" evidence="1">
    <location>
        <begin position="53"/>
        <end position="74"/>
    </location>
</feature>
<evidence type="ECO:0000256" key="1">
    <source>
        <dbReference type="SAM" id="Phobius"/>
    </source>
</evidence>
<proteinExistence type="predicted"/>